<gene>
    <name evidence="2" type="ORF">BGW38_009239</name>
</gene>
<feature type="compositionally biased region" description="Pro residues" evidence="1">
    <location>
        <begin position="608"/>
        <end position="618"/>
    </location>
</feature>
<feature type="region of interest" description="Disordered" evidence="1">
    <location>
        <begin position="40"/>
        <end position="71"/>
    </location>
</feature>
<evidence type="ECO:0000313" key="2">
    <source>
        <dbReference type="EMBL" id="KAF9583539.1"/>
    </source>
</evidence>
<organism evidence="2 3">
    <name type="scientific">Lunasporangiospora selenospora</name>
    <dbReference type="NCBI Taxonomy" id="979761"/>
    <lineage>
        <taxon>Eukaryota</taxon>
        <taxon>Fungi</taxon>
        <taxon>Fungi incertae sedis</taxon>
        <taxon>Mucoromycota</taxon>
        <taxon>Mortierellomycotina</taxon>
        <taxon>Mortierellomycetes</taxon>
        <taxon>Mortierellales</taxon>
        <taxon>Mortierellaceae</taxon>
        <taxon>Lunasporangiospora</taxon>
    </lineage>
</organism>
<feature type="region of interest" description="Disordered" evidence="1">
    <location>
        <begin position="221"/>
        <end position="244"/>
    </location>
</feature>
<protein>
    <submittedName>
        <fullName evidence="2">Uncharacterized protein</fullName>
    </submittedName>
</protein>
<dbReference type="AlphaFoldDB" id="A0A9P6KFE1"/>
<feature type="region of interest" description="Disordered" evidence="1">
    <location>
        <begin position="564"/>
        <end position="634"/>
    </location>
</feature>
<feature type="compositionally biased region" description="Low complexity" evidence="1">
    <location>
        <begin position="359"/>
        <end position="377"/>
    </location>
</feature>
<feature type="compositionally biased region" description="Pro residues" evidence="1">
    <location>
        <begin position="585"/>
        <end position="596"/>
    </location>
</feature>
<dbReference type="EMBL" id="JAABOA010000670">
    <property type="protein sequence ID" value="KAF9583539.1"/>
    <property type="molecule type" value="Genomic_DNA"/>
</dbReference>
<name>A0A9P6KFE1_9FUNG</name>
<dbReference type="OrthoDB" id="2449560at2759"/>
<keyword evidence="3" id="KW-1185">Reference proteome</keyword>
<evidence type="ECO:0000256" key="1">
    <source>
        <dbReference type="SAM" id="MobiDB-lite"/>
    </source>
</evidence>
<feature type="compositionally biased region" description="Polar residues" evidence="1">
    <location>
        <begin position="378"/>
        <end position="390"/>
    </location>
</feature>
<feature type="compositionally biased region" description="Low complexity" evidence="1">
    <location>
        <begin position="318"/>
        <end position="335"/>
    </location>
</feature>
<feature type="region of interest" description="Disordered" evidence="1">
    <location>
        <begin position="1"/>
        <end position="28"/>
    </location>
</feature>
<proteinExistence type="predicted"/>
<comment type="caution">
    <text evidence="2">The sequence shown here is derived from an EMBL/GenBank/DDBJ whole genome shotgun (WGS) entry which is preliminary data.</text>
</comment>
<evidence type="ECO:0000313" key="3">
    <source>
        <dbReference type="Proteomes" id="UP000780801"/>
    </source>
</evidence>
<feature type="region of interest" description="Disordered" evidence="1">
    <location>
        <begin position="407"/>
        <end position="426"/>
    </location>
</feature>
<sequence>MSTRQPPMTYRPEDDGSDDAPPSYEEATVAPATAVEERLSHQSLYPALDTSHLPPQRPPYSTAQYPAMSSPAPSAVLPGTIPFGHYPVVPTVPTYPIIPPGHIAVHAYPQMHASSTTNISSRTYPLESGMTQEPNVGIVTVPAPAYSQRPQIEEPLIPGLDSPAPLIPGNLQPDRTPPASGPTQSAAEARRERERREENDLIDLMIDIHLDNDLVSAILADDSSSSSSSPTSIRAPPEIVAPPPLTSPVVTDASGAPLSLQPTTMAMKGPTMPDLMTVYRCKKCGAILESETSPCKRIHALSLKAADYHIRSLASEVSGSSGSNSSSGDNNSNNGPDRRNSLERVSSSSSSLTGTTPAVSGGTTSSLVSMSTTTTESNPSIGTQSTSENNPFEDPVRNDYLNSAPAFEAGVHPNANDGASETTPGRVYPLYDPTANTTNPYYPNINRYSVPAMPTPPIVPMTYENNHGTNDVYLRRSFSVQRPVTAIKKLWKDAKQEYNFQQQRNPNIYGYGYTPGGPSGGSGYEIIAPPPLPQMQPPAQFTPYPVPGSIPGYYGQNGANLSRSNTYSGPHPGYQQPQYYLPGNGLPPPPPPPPGVAPLYPHHQAQPQIPPIPPPPTPLWVAPSSAPPQHTFYQ</sequence>
<feature type="region of interest" description="Disordered" evidence="1">
    <location>
        <begin position="155"/>
        <end position="195"/>
    </location>
</feature>
<dbReference type="Proteomes" id="UP000780801">
    <property type="component" value="Unassembled WGS sequence"/>
</dbReference>
<feature type="region of interest" description="Disordered" evidence="1">
    <location>
        <begin position="316"/>
        <end position="400"/>
    </location>
</feature>
<accession>A0A9P6KFE1</accession>
<reference evidence="2" key="1">
    <citation type="journal article" date="2020" name="Fungal Divers.">
        <title>Resolving the Mortierellaceae phylogeny through synthesis of multi-gene phylogenetics and phylogenomics.</title>
        <authorList>
            <person name="Vandepol N."/>
            <person name="Liber J."/>
            <person name="Desiro A."/>
            <person name="Na H."/>
            <person name="Kennedy M."/>
            <person name="Barry K."/>
            <person name="Grigoriev I.V."/>
            <person name="Miller A.N."/>
            <person name="O'Donnell K."/>
            <person name="Stajich J.E."/>
            <person name="Bonito G."/>
        </authorList>
    </citation>
    <scope>NUCLEOTIDE SEQUENCE</scope>
    <source>
        <strain evidence="2">KOD1015</strain>
    </source>
</reference>
<feature type="compositionally biased region" description="Low complexity" evidence="1">
    <location>
        <begin position="597"/>
        <end position="607"/>
    </location>
</feature>